<organism evidence="9 10">
    <name type="scientific">Alloalcanivorax marinus</name>
    <dbReference type="NCBI Taxonomy" id="1177169"/>
    <lineage>
        <taxon>Bacteria</taxon>
        <taxon>Pseudomonadati</taxon>
        <taxon>Pseudomonadota</taxon>
        <taxon>Gammaproteobacteria</taxon>
        <taxon>Oceanospirillales</taxon>
        <taxon>Alcanivoracaceae</taxon>
        <taxon>Alloalcanivorax</taxon>
    </lineage>
</organism>
<feature type="transmembrane region" description="Helical" evidence="6">
    <location>
        <begin position="82"/>
        <end position="101"/>
    </location>
</feature>
<dbReference type="InterPro" id="IPR036097">
    <property type="entry name" value="HisK_dim/P_sf"/>
</dbReference>
<dbReference type="EMBL" id="JAJGNA010000003">
    <property type="protein sequence ID" value="MCC4307831.1"/>
    <property type="molecule type" value="Genomic_DNA"/>
</dbReference>
<feature type="transmembrane region" description="Helical" evidence="6">
    <location>
        <begin position="28"/>
        <end position="51"/>
    </location>
</feature>
<name>A0A9Q3YMQ4_9GAMM</name>
<dbReference type="SUPFAM" id="SSF47384">
    <property type="entry name" value="Homodimeric domain of signal transducing histidine kinase"/>
    <property type="match status" value="1"/>
</dbReference>
<keyword evidence="3 4" id="KW-0597">Phosphoprotein</keyword>
<keyword evidence="10" id="KW-1185">Reference proteome</keyword>
<dbReference type="Pfam" id="PF00072">
    <property type="entry name" value="Response_reg"/>
    <property type="match status" value="1"/>
</dbReference>
<evidence type="ECO:0000313" key="10">
    <source>
        <dbReference type="Proteomes" id="UP001108027"/>
    </source>
</evidence>
<dbReference type="InterPro" id="IPR004358">
    <property type="entry name" value="Sig_transdc_His_kin-like_C"/>
</dbReference>
<dbReference type="PANTHER" id="PTHR43065">
    <property type="entry name" value="SENSOR HISTIDINE KINASE"/>
    <property type="match status" value="1"/>
</dbReference>
<accession>A0A9Q3YMQ4</accession>
<dbReference type="PROSITE" id="PS50109">
    <property type="entry name" value="HIS_KIN"/>
    <property type="match status" value="1"/>
</dbReference>
<comment type="caution">
    <text evidence="9">The sequence shown here is derived from an EMBL/GenBank/DDBJ whole genome shotgun (WGS) entry which is preliminary data.</text>
</comment>
<dbReference type="PRINTS" id="PR00344">
    <property type="entry name" value="BCTRLSENSOR"/>
</dbReference>
<keyword evidence="6" id="KW-0812">Transmembrane</keyword>
<keyword evidence="5" id="KW-0175">Coiled coil</keyword>
<gene>
    <name evidence="9" type="ORF">LL252_04525</name>
</gene>
<dbReference type="InterPro" id="IPR001789">
    <property type="entry name" value="Sig_transdc_resp-reg_receiver"/>
</dbReference>
<evidence type="ECO:0000259" key="7">
    <source>
        <dbReference type="PROSITE" id="PS50109"/>
    </source>
</evidence>
<comment type="catalytic activity">
    <reaction evidence="1">
        <text>ATP + protein L-histidine = ADP + protein N-phospho-L-histidine.</text>
        <dbReference type="EC" id="2.7.13.3"/>
    </reaction>
</comment>
<feature type="coiled-coil region" evidence="5">
    <location>
        <begin position="180"/>
        <end position="217"/>
    </location>
</feature>
<feature type="modified residue" description="4-aspartylphosphate" evidence="4">
    <location>
        <position position="506"/>
    </location>
</feature>
<evidence type="ECO:0000256" key="4">
    <source>
        <dbReference type="PROSITE-ProRule" id="PRU00169"/>
    </source>
</evidence>
<dbReference type="SMART" id="SM00448">
    <property type="entry name" value="REC"/>
    <property type="match status" value="1"/>
</dbReference>
<feature type="domain" description="Histidine kinase" evidence="7">
    <location>
        <begin position="233"/>
        <end position="445"/>
    </location>
</feature>
<evidence type="ECO:0000256" key="1">
    <source>
        <dbReference type="ARBA" id="ARBA00000085"/>
    </source>
</evidence>
<dbReference type="Gene3D" id="3.30.565.10">
    <property type="entry name" value="Histidine kinase-like ATPase, C-terminal domain"/>
    <property type="match status" value="1"/>
</dbReference>
<dbReference type="AlphaFoldDB" id="A0A9Q3YMQ4"/>
<dbReference type="SUPFAM" id="SSF52172">
    <property type="entry name" value="CheY-like"/>
    <property type="match status" value="1"/>
</dbReference>
<dbReference type="Gene3D" id="3.40.50.2300">
    <property type="match status" value="1"/>
</dbReference>
<evidence type="ECO:0000259" key="8">
    <source>
        <dbReference type="PROSITE" id="PS50110"/>
    </source>
</evidence>
<evidence type="ECO:0000256" key="5">
    <source>
        <dbReference type="SAM" id="Coils"/>
    </source>
</evidence>
<dbReference type="SMART" id="SM00387">
    <property type="entry name" value="HATPase_c"/>
    <property type="match status" value="1"/>
</dbReference>
<dbReference type="GO" id="GO:0000155">
    <property type="term" value="F:phosphorelay sensor kinase activity"/>
    <property type="evidence" value="ECO:0007669"/>
    <property type="project" value="InterPro"/>
</dbReference>
<evidence type="ECO:0000313" key="9">
    <source>
        <dbReference type="EMBL" id="MCC4307831.1"/>
    </source>
</evidence>
<dbReference type="CDD" id="cd00156">
    <property type="entry name" value="REC"/>
    <property type="match status" value="1"/>
</dbReference>
<dbReference type="CDD" id="cd00082">
    <property type="entry name" value="HisKA"/>
    <property type="match status" value="1"/>
</dbReference>
<proteinExistence type="predicted"/>
<reference evidence="9" key="1">
    <citation type="submission" date="2021-10" db="EMBL/GenBank/DDBJ databases">
        <title>The diversity and Nitrogen Metabolism of Culturable Nitrate-Utilizing Bacteria Within the Oxygen Minimum Zone of the Changjiang (Yangtze River)Estuary.</title>
        <authorList>
            <person name="Zhang D."/>
            <person name="Zheng J."/>
            <person name="Liu S."/>
            <person name="He W."/>
        </authorList>
    </citation>
    <scope>NUCLEOTIDE SEQUENCE</scope>
    <source>
        <strain evidence="9">FXH-223</strain>
    </source>
</reference>
<evidence type="ECO:0000256" key="2">
    <source>
        <dbReference type="ARBA" id="ARBA00012438"/>
    </source>
</evidence>
<feature type="transmembrane region" description="Helical" evidence="6">
    <location>
        <begin position="121"/>
        <end position="145"/>
    </location>
</feature>
<dbReference type="InterPro" id="IPR011006">
    <property type="entry name" value="CheY-like_superfamily"/>
</dbReference>
<dbReference type="EC" id="2.7.13.3" evidence="2"/>
<dbReference type="PROSITE" id="PS50110">
    <property type="entry name" value="RESPONSE_REGULATORY"/>
    <property type="match status" value="1"/>
</dbReference>
<feature type="domain" description="Response regulatory" evidence="8">
    <location>
        <begin position="456"/>
        <end position="571"/>
    </location>
</feature>
<keyword evidence="6" id="KW-1133">Transmembrane helix</keyword>
<dbReference type="InterPro" id="IPR003661">
    <property type="entry name" value="HisK_dim/P_dom"/>
</dbReference>
<sequence length="584" mass="63068">MHNKARDWLARVPVGDGDRRKARALQRVLLLIGVLVPAFWITRLLGGGALAPIERTYLVVHGGVAALAVISLVCVRVGRFRFGAALFLIGCLAVILVVYALNGVNGPGPAQITHVFPLALAGLLFGRRALWATLVFIGLCVLVGAGRELANGTRPGLVGEIAAGLMISFLVVAVVFDSTVAGLQAYLADVEERHRELEQARRSLKAEKEEREHTMEQLVHVQKVKAIGQLAGGVAHDFNNILGVILGYARWRERRDGVEPLREALAGVETAARRGAAISRKLLNFSRQDVAHPEVFDVGEALHGLESMLRQLFDPRVRIELALPADSLTVRADRGQLELAVLNVATNARDAMPDGGHFRLAVDSVLDERGRSLVEITLSDTGEGMEEAVRRRIFEPFFTTKSQSSGTGLGLAVVGRVLHEAGGEILVDSTPGRGSRFRLRLPGPVAAPAAEGASPRVLLVDDDDEWRSVLVTALEQGGCQVLSARDGREAWGVIARGRVPDVLVTDYRMPGLDGLALIRRLRARYPDLAMVLVSDYLPEAARLARDLPPDVERLSKPFSPALLLQYVFMLTTSPEQAGDEGGGG</sequence>
<dbReference type="InterPro" id="IPR036890">
    <property type="entry name" value="HATPase_C_sf"/>
</dbReference>
<dbReference type="Gene3D" id="1.10.287.130">
    <property type="match status" value="1"/>
</dbReference>
<evidence type="ECO:0000256" key="6">
    <source>
        <dbReference type="SAM" id="Phobius"/>
    </source>
</evidence>
<feature type="transmembrane region" description="Helical" evidence="6">
    <location>
        <begin position="157"/>
        <end position="176"/>
    </location>
</feature>
<dbReference type="InterPro" id="IPR005467">
    <property type="entry name" value="His_kinase_dom"/>
</dbReference>
<evidence type="ECO:0000256" key="3">
    <source>
        <dbReference type="ARBA" id="ARBA00022553"/>
    </source>
</evidence>
<dbReference type="SMART" id="SM00388">
    <property type="entry name" value="HisKA"/>
    <property type="match status" value="1"/>
</dbReference>
<dbReference type="PANTHER" id="PTHR43065:SF42">
    <property type="entry name" value="TWO-COMPONENT SENSOR PPRA"/>
    <property type="match status" value="1"/>
</dbReference>
<dbReference type="Proteomes" id="UP001108027">
    <property type="component" value="Unassembled WGS sequence"/>
</dbReference>
<dbReference type="SUPFAM" id="SSF55874">
    <property type="entry name" value="ATPase domain of HSP90 chaperone/DNA topoisomerase II/histidine kinase"/>
    <property type="match status" value="1"/>
</dbReference>
<feature type="transmembrane region" description="Helical" evidence="6">
    <location>
        <begin position="57"/>
        <end position="75"/>
    </location>
</feature>
<protein>
    <recommendedName>
        <fullName evidence="2">histidine kinase</fullName>
        <ecNumber evidence="2">2.7.13.3</ecNumber>
    </recommendedName>
</protein>
<dbReference type="Pfam" id="PF02518">
    <property type="entry name" value="HATPase_c"/>
    <property type="match status" value="1"/>
</dbReference>
<dbReference type="RefSeq" id="WP_228233230.1">
    <property type="nucleotide sequence ID" value="NZ_JAJGNA010000003.1"/>
</dbReference>
<keyword evidence="6" id="KW-0472">Membrane</keyword>
<dbReference type="InterPro" id="IPR003594">
    <property type="entry name" value="HATPase_dom"/>
</dbReference>